<gene>
    <name evidence="1" type="ORF">C1645_827155</name>
</gene>
<dbReference type="OrthoDB" id="2386895at2759"/>
<keyword evidence="2" id="KW-1185">Reference proteome</keyword>
<sequence>MSQCNTDTHTDIDMQNLGKFIDDEKTIKNKKIVKEFTTDQLIFKSKLELYQEKKLAAEERCLMIEVLENALKVYRKERRNIFFNLVNYNNIYLLPHNNDAQLLAVQINNERITGKDLIKQNVESEALRLHLYCQHLISRATDYIWDIHSTPSQRNEFNILAVNSNNISRINQNQNRSINNTDTIDRIARINLPQITNNNPFGNCLFNGTSFYENNNNPEYF</sequence>
<reference evidence="1 2" key="1">
    <citation type="submission" date="2018-06" db="EMBL/GenBank/DDBJ databases">
        <title>Comparative genomics reveals the genomic features of Rhizophagus irregularis, R. cerebriforme, R. diaphanum and Gigaspora rosea, and their symbiotic lifestyle signature.</title>
        <authorList>
            <person name="Morin E."/>
            <person name="San Clemente H."/>
            <person name="Chen E.C.H."/>
            <person name="De La Providencia I."/>
            <person name="Hainaut M."/>
            <person name="Kuo A."/>
            <person name="Kohler A."/>
            <person name="Murat C."/>
            <person name="Tang N."/>
            <person name="Roy S."/>
            <person name="Loubradou J."/>
            <person name="Henrissat B."/>
            <person name="Grigoriev I.V."/>
            <person name="Corradi N."/>
            <person name="Roux C."/>
            <person name="Martin F.M."/>
        </authorList>
    </citation>
    <scope>NUCLEOTIDE SEQUENCE [LARGE SCALE GENOMIC DNA]</scope>
    <source>
        <strain evidence="1 2">DAOM 227022</strain>
    </source>
</reference>
<dbReference type="EMBL" id="QKYT01000288">
    <property type="protein sequence ID" value="RIA87881.1"/>
    <property type="molecule type" value="Genomic_DNA"/>
</dbReference>
<comment type="caution">
    <text evidence="1">The sequence shown here is derived from an EMBL/GenBank/DDBJ whole genome shotgun (WGS) entry which is preliminary data.</text>
</comment>
<protein>
    <submittedName>
        <fullName evidence="1">Uncharacterized protein</fullName>
    </submittedName>
</protein>
<organism evidence="1 2">
    <name type="scientific">Glomus cerebriforme</name>
    <dbReference type="NCBI Taxonomy" id="658196"/>
    <lineage>
        <taxon>Eukaryota</taxon>
        <taxon>Fungi</taxon>
        <taxon>Fungi incertae sedis</taxon>
        <taxon>Mucoromycota</taxon>
        <taxon>Glomeromycotina</taxon>
        <taxon>Glomeromycetes</taxon>
        <taxon>Glomerales</taxon>
        <taxon>Glomeraceae</taxon>
        <taxon>Glomus</taxon>
    </lineage>
</organism>
<evidence type="ECO:0000313" key="2">
    <source>
        <dbReference type="Proteomes" id="UP000265703"/>
    </source>
</evidence>
<proteinExistence type="predicted"/>
<name>A0A397SY88_9GLOM</name>
<dbReference type="Proteomes" id="UP000265703">
    <property type="component" value="Unassembled WGS sequence"/>
</dbReference>
<evidence type="ECO:0000313" key="1">
    <source>
        <dbReference type="EMBL" id="RIA87881.1"/>
    </source>
</evidence>
<accession>A0A397SY88</accession>
<dbReference type="AlphaFoldDB" id="A0A397SY88"/>